<dbReference type="InterPro" id="IPR023660">
    <property type="entry name" value="Arg_Kinase"/>
</dbReference>
<dbReference type="InterPro" id="IPR014746">
    <property type="entry name" value="Gln_synth/guanido_kin_cat_dom"/>
</dbReference>
<dbReference type="Pfam" id="PF00217">
    <property type="entry name" value="ATP-gua_Ptrans"/>
    <property type="match status" value="1"/>
</dbReference>
<accession>A0ABT1S3L0</accession>
<dbReference type="GO" id="GO:1990424">
    <property type="term" value="F:protein arginine kinase activity"/>
    <property type="evidence" value="ECO:0007669"/>
    <property type="project" value="UniProtKB-EC"/>
</dbReference>
<evidence type="ECO:0000256" key="4">
    <source>
        <dbReference type="ARBA" id="ARBA00022840"/>
    </source>
</evidence>
<comment type="caution">
    <text evidence="8">The sequence shown here is derived from an EMBL/GenBank/DDBJ whole genome shotgun (WGS) entry which is preliminary data.</text>
</comment>
<evidence type="ECO:0000256" key="6">
    <source>
        <dbReference type="RuleBase" id="RU000505"/>
    </source>
</evidence>
<dbReference type="InterPro" id="IPR000749">
    <property type="entry name" value="ATP-guanido_PTrfase"/>
</dbReference>
<keyword evidence="9" id="KW-1185">Reference proteome</keyword>
<feature type="binding site" evidence="5">
    <location>
        <begin position="170"/>
        <end position="174"/>
    </location>
    <ligand>
        <name>ATP</name>
        <dbReference type="ChEBI" id="CHEBI:30616"/>
    </ligand>
</feature>
<keyword evidence="4 5" id="KW-0067">ATP-binding</keyword>
<keyword evidence="2 5" id="KW-0547">Nucleotide-binding</keyword>
<dbReference type="PROSITE" id="PS00112">
    <property type="entry name" value="PHOSPHAGEN_KINASE"/>
    <property type="match status" value="1"/>
</dbReference>
<dbReference type="EC" id="2.7.14.1" evidence="8"/>
<feature type="binding site" evidence="5">
    <location>
        <position position="119"/>
    </location>
    <ligand>
        <name>ATP</name>
        <dbReference type="ChEBI" id="CHEBI:30616"/>
    </ligand>
</feature>
<dbReference type="PANTHER" id="PTHR11547:SF38">
    <property type="entry name" value="ARGININE KINASE 1-RELATED"/>
    <property type="match status" value="1"/>
</dbReference>
<dbReference type="RefSeq" id="WP_242871126.1">
    <property type="nucleotide sequence ID" value="NZ_CABKVV010000014.1"/>
</dbReference>
<dbReference type="SUPFAM" id="SSF55931">
    <property type="entry name" value="Glutamine synthetase/guanido kinase"/>
    <property type="match status" value="1"/>
</dbReference>
<dbReference type="PROSITE" id="PS51510">
    <property type="entry name" value="PHOSPHAGEN_KINASE_C"/>
    <property type="match status" value="1"/>
</dbReference>
<dbReference type="CDD" id="cd07930">
    <property type="entry name" value="bacterial_phosphagen_kinase"/>
    <property type="match status" value="1"/>
</dbReference>
<dbReference type="InterPro" id="IPR022415">
    <property type="entry name" value="ATP-guanido_PTrfase_AS"/>
</dbReference>
<dbReference type="Gene3D" id="3.30.590.10">
    <property type="entry name" value="Glutamine synthetase/guanido kinase, catalytic domain"/>
    <property type="match status" value="1"/>
</dbReference>
<feature type="binding site" evidence="5">
    <location>
        <position position="85"/>
    </location>
    <ligand>
        <name>ATP</name>
        <dbReference type="ChEBI" id="CHEBI:30616"/>
    </ligand>
</feature>
<evidence type="ECO:0000313" key="9">
    <source>
        <dbReference type="Proteomes" id="UP001524473"/>
    </source>
</evidence>
<feature type="binding site" evidence="5">
    <location>
        <begin position="20"/>
        <end position="24"/>
    </location>
    <ligand>
        <name>ATP</name>
        <dbReference type="ChEBI" id="CHEBI:30616"/>
    </ligand>
</feature>
<evidence type="ECO:0000256" key="3">
    <source>
        <dbReference type="ARBA" id="ARBA00022777"/>
    </source>
</evidence>
<organism evidence="8 9">
    <name type="scientific">Neglectibacter timonensis</name>
    <dbReference type="NCBI Taxonomy" id="1776382"/>
    <lineage>
        <taxon>Bacteria</taxon>
        <taxon>Bacillati</taxon>
        <taxon>Bacillota</taxon>
        <taxon>Clostridia</taxon>
        <taxon>Eubacteriales</taxon>
        <taxon>Oscillospiraceae</taxon>
        <taxon>Neglectibacter</taxon>
    </lineage>
</organism>
<keyword evidence="3 5" id="KW-0418">Kinase</keyword>
<dbReference type="PANTHER" id="PTHR11547">
    <property type="entry name" value="ARGININE OR CREATINE KINASE"/>
    <property type="match status" value="1"/>
</dbReference>
<protein>
    <submittedName>
        <fullName evidence="8">Protein arginine kinase</fullName>
        <ecNumber evidence="8">2.7.14.1</ecNumber>
    </submittedName>
</protein>
<feature type="binding site" evidence="5">
    <location>
        <begin position="201"/>
        <end position="206"/>
    </location>
    <ligand>
        <name>ATP</name>
        <dbReference type="ChEBI" id="CHEBI:30616"/>
    </ligand>
</feature>
<gene>
    <name evidence="8" type="ORF">NE695_15850</name>
</gene>
<evidence type="ECO:0000313" key="8">
    <source>
        <dbReference type="EMBL" id="MCQ4841385.1"/>
    </source>
</evidence>
<proteinExistence type="inferred from homology"/>
<evidence type="ECO:0000256" key="2">
    <source>
        <dbReference type="ARBA" id="ARBA00022741"/>
    </source>
</evidence>
<evidence type="ECO:0000256" key="1">
    <source>
        <dbReference type="ARBA" id="ARBA00022679"/>
    </source>
</evidence>
<evidence type="ECO:0000256" key="5">
    <source>
        <dbReference type="PROSITE-ProRule" id="PRU00843"/>
    </source>
</evidence>
<name>A0ABT1S3L0_9FIRM</name>
<feature type="domain" description="Phosphagen kinase C-terminal" evidence="7">
    <location>
        <begin position="17"/>
        <end position="248"/>
    </location>
</feature>
<dbReference type="Proteomes" id="UP001524473">
    <property type="component" value="Unassembled WGS sequence"/>
</dbReference>
<reference evidence="8 9" key="1">
    <citation type="submission" date="2022-06" db="EMBL/GenBank/DDBJ databases">
        <title>Isolation of gut microbiota from human fecal samples.</title>
        <authorList>
            <person name="Pamer E.G."/>
            <person name="Barat B."/>
            <person name="Waligurski E."/>
            <person name="Medina S."/>
            <person name="Paddock L."/>
            <person name="Mostad J."/>
        </authorList>
    </citation>
    <scope>NUCLEOTIDE SEQUENCE [LARGE SCALE GENOMIC DNA]</scope>
    <source>
        <strain evidence="8 9">DFI.9.73</strain>
    </source>
</reference>
<dbReference type="InterPro" id="IPR022414">
    <property type="entry name" value="ATP-guanido_PTrfase_cat"/>
</dbReference>
<comment type="similarity">
    <text evidence="5 6">Belongs to the ATP:guanido phosphotransferase family.</text>
</comment>
<evidence type="ECO:0000259" key="7">
    <source>
        <dbReference type="PROSITE" id="PS51510"/>
    </source>
</evidence>
<sequence>MARIEKWYEKVGDCSDVVCSTRVRLARNLRSYPFPAHASGKQKEEIAAKIREALLSGNSILADTFSYLPLENLTEEEAVSLVERHIVSPEFISDRRGKAILISADESVSIMINEEDHLRIQILREGLSLKGAAEMADRIDTLLGESLDFAFDSEFGFLTQCPTNLGTGMRASVMLHLPALIENGAMSRISNNLSKLGLTLRGTYGEGTQVVGGLYQLSNQITLGLSETEAVANLNAIASQLIEEERRARKEMSASIVLQDKIDRAAGVMKSAKLLSANEFMELLSYLRFGLSTGILHGVREEELNTLSVRVQPATLMAREGRSMDQNERDILRATLTREICAKIKE</sequence>
<dbReference type="EMBL" id="JANFZH010000047">
    <property type="protein sequence ID" value="MCQ4841385.1"/>
    <property type="molecule type" value="Genomic_DNA"/>
</dbReference>
<keyword evidence="1 5" id="KW-0808">Transferase</keyword>
<dbReference type="GeneID" id="90533196"/>
<dbReference type="NCBIfam" id="NF002194">
    <property type="entry name" value="PRK01059.1-4"/>
    <property type="match status" value="1"/>
</dbReference>